<evidence type="ECO:0000256" key="3">
    <source>
        <dbReference type="SAM" id="Phobius"/>
    </source>
</evidence>
<feature type="transmembrane region" description="Helical" evidence="3">
    <location>
        <begin position="487"/>
        <end position="506"/>
    </location>
</feature>
<gene>
    <name evidence="4" type="ORF">NA56DRAFT_697823</name>
</gene>
<protein>
    <submittedName>
        <fullName evidence="4">Glycosyltransferase family 32 protein</fullName>
    </submittedName>
</protein>
<dbReference type="PANTHER" id="PTHR32385">
    <property type="entry name" value="MANNOSYL PHOSPHORYLINOSITOL CERAMIDE SYNTHASE"/>
    <property type="match status" value="1"/>
</dbReference>
<dbReference type="AlphaFoldDB" id="A0A2J6QK06"/>
<dbReference type="Proteomes" id="UP000235672">
    <property type="component" value="Unassembled WGS sequence"/>
</dbReference>
<dbReference type="EMBL" id="KZ613467">
    <property type="protein sequence ID" value="PMD26601.1"/>
    <property type="molecule type" value="Genomic_DNA"/>
</dbReference>
<reference evidence="4 5" key="1">
    <citation type="submission" date="2016-05" db="EMBL/GenBank/DDBJ databases">
        <title>A degradative enzymes factory behind the ericoid mycorrhizal symbiosis.</title>
        <authorList>
            <consortium name="DOE Joint Genome Institute"/>
            <person name="Martino E."/>
            <person name="Morin E."/>
            <person name="Grelet G."/>
            <person name="Kuo A."/>
            <person name="Kohler A."/>
            <person name="Daghino S."/>
            <person name="Barry K."/>
            <person name="Choi C."/>
            <person name="Cichocki N."/>
            <person name="Clum A."/>
            <person name="Copeland A."/>
            <person name="Hainaut M."/>
            <person name="Haridas S."/>
            <person name="Labutti K."/>
            <person name="Lindquist E."/>
            <person name="Lipzen A."/>
            <person name="Khouja H.-R."/>
            <person name="Murat C."/>
            <person name="Ohm R."/>
            <person name="Olson A."/>
            <person name="Spatafora J."/>
            <person name="Veneault-Fourrey C."/>
            <person name="Henrissat B."/>
            <person name="Grigoriev I."/>
            <person name="Martin F."/>
            <person name="Perotto S."/>
        </authorList>
    </citation>
    <scope>NUCLEOTIDE SEQUENCE [LARGE SCALE GENOMIC DNA]</scope>
    <source>
        <strain evidence="4 5">UAMH 7357</strain>
    </source>
</reference>
<feature type="transmembrane region" description="Helical" evidence="3">
    <location>
        <begin position="197"/>
        <end position="219"/>
    </location>
</feature>
<accession>A0A2J6QK06</accession>
<proteinExistence type="inferred from homology"/>
<keyword evidence="3" id="KW-1133">Transmembrane helix</keyword>
<dbReference type="Pfam" id="PF04488">
    <property type="entry name" value="Gly_transf_sug"/>
    <property type="match status" value="1"/>
</dbReference>
<dbReference type="SUPFAM" id="SSF53448">
    <property type="entry name" value="Nucleotide-diphospho-sugar transferases"/>
    <property type="match status" value="1"/>
</dbReference>
<dbReference type="GO" id="GO:0016020">
    <property type="term" value="C:membrane"/>
    <property type="evidence" value="ECO:0007669"/>
    <property type="project" value="GOC"/>
</dbReference>
<keyword evidence="2 4" id="KW-0808">Transferase</keyword>
<dbReference type="PANTHER" id="PTHR32385:SF15">
    <property type="entry name" value="INOSITOL PHOSPHOCERAMIDE MANNOSYLTRANSFERASE 1"/>
    <property type="match status" value="1"/>
</dbReference>
<organism evidence="4 5">
    <name type="scientific">Hyaloscypha hepaticicola</name>
    <dbReference type="NCBI Taxonomy" id="2082293"/>
    <lineage>
        <taxon>Eukaryota</taxon>
        <taxon>Fungi</taxon>
        <taxon>Dikarya</taxon>
        <taxon>Ascomycota</taxon>
        <taxon>Pezizomycotina</taxon>
        <taxon>Leotiomycetes</taxon>
        <taxon>Helotiales</taxon>
        <taxon>Hyaloscyphaceae</taxon>
        <taxon>Hyaloscypha</taxon>
    </lineage>
</organism>
<comment type="similarity">
    <text evidence="1">Belongs to the glycosyltransferase 32 family.</text>
</comment>
<name>A0A2J6QK06_9HELO</name>
<evidence type="ECO:0000256" key="2">
    <source>
        <dbReference type="ARBA" id="ARBA00022679"/>
    </source>
</evidence>
<keyword evidence="3" id="KW-0472">Membrane</keyword>
<keyword evidence="3" id="KW-0812">Transmembrane</keyword>
<evidence type="ECO:0000313" key="4">
    <source>
        <dbReference type="EMBL" id="PMD26601.1"/>
    </source>
</evidence>
<evidence type="ECO:0000313" key="5">
    <source>
        <dbReference type="Proteomes" id="UP000235672"/>
    </source>
</evidence>
<dbReference type="InterPro" id="IPR007577">
    <property type="entry name" value="GlycoTrfase_DXD_sugar-bd_CS"/>
</dbReference>
<sequence>MSPADSVASAMVKIRAMGGGSRAREWTWFNGASRPSRGCRAGPAMLVAAGSWLMLLEDRLPGSAEPQLALPPRPPGANLQIFLGSDTSQCHTHTETQTHYPSAYYSRQWLVRSFCSVRLHSLSPPPSLPKSSRLIIKYVLPDLQDEASPPTQPNPTTTNGTPVLSWKSKKQQRILNPPNANGGCSLGVMHSSLRRKLYVVLAVLFVLLLCLRSSIGVALSICTLPVTWSLGARKFFISRWHDDFDLSFEKYPATQTSSLPEYPDAVPPILHHIALGHNPEAEKADWSTARNNCLAYHPGWEAHLWTDEKASAFVKEKYPLLKEMWDGYKYPIQRVDALRYLVLYEYGGAVLDMDLDCRRSLGPLRRFNFTAPAAHPVGFSNGFMMASKRHPFVGELVRNLPIYNWRWFGLPYPTVMFSTGCHYASTIHALQKDRSELRILSGTRRNPNLHALNGDVQTPLFHHLGASSWHSFDAFLIVSIGKAGSHLLWVFVGLSTFVLVGSWYALAQLRGVAGPLSLFRRRISEDGTKRPEEELIKCKFPNPAKDAKSGPVVPDA</sequence>
<dbReference type="STRING" id="1745343.A0A2J6QK06"/>
<evidence type="ECO:0000256" key="1">
    <source>
        <dbReference type="ARBA" id="ARBA00009003"/>
    </source>
</evidence>
<dbReference type="GO" id="GO:0051999">
    <property type="term" value="P:mannosyl-inositol phosphorylceramide biosynthetic process"/>
    <property type="evidence" value="ECO:0007669"/>
    <property type="project" value="TreeGrafter"/>
</dbReference>
<keyword evidence="5" id="KW-1185">Reference proteome</keyword>
<dbReference type="InterPro" id="IPR051706">
    <property type="entry name" value="Glycosyltransferase_domain"/>
</dbReference>
<dbReference type="Gene3D" id="3.90.550.20">
    <property type="match status" value="1"/>
</dbReference>
<dbReference type="OrthoDB" id="3647at2759"/>
<dbReference type="InterPro" id="IPR029044">
    <property type="entry name" value="Nucleotide-diphossugar_trans"/>
</dbReference>
<dbReference type="GO" id="GO:0000030">
    <property type="term" value="F:mannosyltransferase activity"/>
    <property type="evidence" value="ECO:0007669"/>
    <property type="project" value="TreeGrafter"/>
</dbReference>